<dbReference type="GO" id="GO:0004050">
    <property type="term" value="F:apyrase activity"/>
    <property type="evidence" value="ECO:0007669"/>
    <property type="project" value="UniProtKB-EC"/>
</dbReference>
<keyword evidence="7 18" id="KW-0479">Metal-binding</keyword>
<evidence type="ECO:0000256" key="6">
    <source>
        <dbReference type="ARBA" id="ARBA00022656"/>
    </source>
</evidence>
<evidence type="ECO:0000256" key="17">
    <source>
        <dbReference type="ARBA" id="ARBA00074431"/>
    </source>
</evidence>
<dbReference type="GO" id="GO:0045134">
    <property type="term" value="F:UDP phosphatase activity"/>
    <property type="evidence" value="ECO:0007669"/>
    <property type="project" value="TreeGrafter"/>
</dbReference>
<evidence type="ECO:0000256" key="3">
    <source>
        <dbReference type="ARBA" id="ARBA00012148"/>
    </source>
</evidence>
<evidence type="ECO:0000256" key="10">
    <source>
        <dbReference type="ARBA" id="ARBA00022801"/>
    </source>
</evidence>
<proteinExistence type="evidence at transcript level"/>
<comment type="similarity">
    <text evidence="15">Belongs to the apyrase family.</text>
</comment>
<dbReference type="GO" id="GO:0090729">
    <property type="term" value="F:toxin activity"/>
    <property type="evidence" value="ECO:0007669"/>
    <property type="project" value="UniProtKB-KW"/>
</dbReference>
<dbReference type="SUPFAM" id="SSF101887">
    <property type="entry name" value="Apyrase"/>
    <property type="match status" value="1"/>
</dbReference>
<feature type="binding site" evidence="18">
    <location>
        <position position="269"/>
    </location>
    <ligand>
        <name>Ca(2+)</name>
        <dbReference type="ChEBI" id="CHEBI:29108"/>
    </ligand>
</feature>
<keyword evidence="6" id="KW-0800">Toxin</keyword>
<reference evidence="20" key="1">
    <citation type="journal article" date="2006" name="BMC Genomics">
        <title>High degree of conservancy among secreted salivary gland proteins from two geographically distant Phlebotomus duboscqi sandflies populations (Mali and Kenya).</title>
        <authorList>
            <person name="Kato H."/>
            <person name="Anderson J.M."/>
            <person name="Kamhawi S."/>
            <person name="Oliveira F."/>
            <person name="Lawyer P.G."/>
            <person name="Pham V.M."/>
            <person name="Sangare C.S."/>
            <person name="Samake S."/>
            <person name="Sissoko I."/>
            <person name="Garfield M."/>
            <person name="Sigutova L."/>
            <person name="Volf P."/>
            <person name="Doumbia S."/>
            <person name="Valenzuela J.G."/>
        </authorList>
    </citation>
    <scope>NUCLEOTIDE SEQUENCE</scope>
</reference>
<keyword evidence="5" id="KW-0964">Secreted</keyword>
<dbReference type="Pfam" id="PF06079">
    <property type="entry name" value="Apyrase"/>
    <property type="match status" value="1"/>
</dbReference>
<dbReference type="GO" id="GO:0005576">
    <property type="term" value="C:extracellular region"/>
    <property type="evidence" value="ECO:0007669"/>
    <property type="project" value="UniProtKB-SubCell"/>
</dbReference>
<evidence type="ECO:0000256" key="13">
    <source>
        <dbReference type="ARBA" id="ARBA00023180"/>
    </source>
</evidence>
<evidence type="ECO:0000256" key="12">
    <source>
        <dbReference type="ARBA" id="ARBA00022840"/>
    </source>
</evidence>
<evidence type="ECO:0000256" key="9">
    <source>
        <dbReference type="ARBA" id="ARBA00022741"/>
    </source>
</evidence>
<evidence type="ECO:0000256" key="19">
    <source>
        <dbReference type="SAM" id="SignalP"/>
    </source>
</evidence>
<accession>Q06K73</accession>
<dbReference type="BRENDA" id="3.6.1.5">
    <property type="organism ID" value="12494"/>
</dbReference>
<protein>
    <recommendedName>
        <fullName evidence="17">Apyrase</fullName>
        <ecNumber evidence="3">3.6.1.5</ecNumber>
    </recommendedName>
</protein>
<keyword evidence="8 19" id="KW-0732">Signal</keyword>
<feature type="signal peptide" evidence="19">
    <location>
        <begin position="1"/>
        <end position="21"/>
    </location>
</feature>
<evidence type="ECO:0000256" key="7">
    <source>
        <dbReference type="ARBA" id="ARBA00022723"/>
    </source>
</evidence>
<dbReference type="InterPro" id="IPR036258">
    <property type="entry name" value="Apyrase_sf"/>
</dbReference>
<feature type="binding site" evidence="18">
    <location>
        <position position="320"/>
    </location>
    <ligand>
        <name>Ca(2+)</name>
        <dbReference type="ChEBI" id="CHEBI:29108"/>
    </ligand>
</feature>
<dbReference type="GO" id="GO:0005524">
    <property type="term" value="F:ATP binding"/>
    <property type="evidence" value="ECO:0007669"/>
    <property type="project" value="UniProtKB-KW"/>
</dbReference>
<evidence type="ECO:0000256" key="18">
    <source>
        <dbReference type="PIRSR" id="PIRSR609283-1"/>
    </source>
</evidence>
<evidence type="ECO:0000256" key="5">
    <source>
        <dbReference type="ARBA" id="ARBA00022525"/>
    </source>
</evidence>
<keyword evidence="12" id="KW-0067">ATP-binding</keyword>
<evidence type="ECO:0000256" key="8">
    <source>
        <dbReference type="ARBA" id="ARBA00022729"/>
    </source>
</evidence>
<keyword evidence="11 18" id="KW-0106">Calcium</keyword>
<keyword evidence="9" id="KW-0547">Nucleotide-binding</keyword>
<dbReference type="PANTHER" id="PTHR13023">
    <property type="entry name" value="APYRASE"/>
    <property type="match status" value="1"/>
</dbReference>
<evidence type="ECO:0000256" key="11">
    <source>
        <dbReference type="ARBA" id="ARBA00022837"/>
    </source>
</evidence>
<comment type="subcellular location">
    <subcellularLocation>
        <location evidence="2">Secreted</location>
    </subcellularLocation>
</comment>
<dbReference type="GO" id="GO:0030166">
    <property type="term" value="P:proteoglycan biosynthetic process"/>
    <property type="evidence" value="ECO:0007669"/>
    <property type="project" value="TreeGrafter"/>
</dbReference>
<evidence type="ECO:0000256" key="14">
    <source>
        <dbReference type="ARBA" id="ARBA00023240"/>
    </source>
</evidence>
<feature type="binding site" evidence="18">
    <location>
        <position position="139"/>
    </location>
    <ligand>
        <name>Ca(2+)</name>
        <dbReference type="ChEBI" id="CHEBI:29108"/>
    </ligand>
</feature>
<evidence type="ECO:0000256" key="1">
    <source>
        <dbReference type="ARBA" id="ARBA00001913"/>
    </source>
</evidence>
<keyword evidence="4" id="KW-1201">Platelet aggregation inhibiting toxin</keyword>
<dbReference type="GO" id="GO:0004382">
    <property type="term" value="F:GDP phosphatase activity"/>
    <property type="evidence" value="ECO:0007669"/>
    <property type="project" value="TreeGrafter"/>
</dbReference>
<feature type="binding site" evidence="18">
    <location>
        <position position="206"/>
    </location>
    <ligand>
        <name>Ca(2+)</name>
        <dbReference type="ChEBI" id="CHEBI:29108"/>
    </ligand>
</feature>
<comment type="cofactor">
    <cofactor evidence="1 18">
        <name>Ca(2+)</name>
        <dbReference type="ChEBI" id="CHEBI:29108"/>
    </cofactor>
</comment>
<evidence type="ECO:0000313" key="20">
    <source>
        <dbReference type="EMBL" id="ABI20151.1"/>
    </source>
</evidence>
<organism evidence="20">
    <name type="scientific">Phlebotomus duboscqi</name>
    <name type="common">Sandfly</name>
    <dbReference type="NCBI Taxonomy" id="37738"/>
    <lineage>
        <taxon>Eukaryota</taxon>
        <taxon>Metazoa</taxon>
        <taxon>Ecdysozoa</taxon>
        <taxon>Arthropoda</taxon>
        <taxon>Hexapoda</taxon>
        <taxon>Insecta</taxon>
        <taxon>Pterygota</taxon>
        <taxon>Neoptera</taxon>
        <taxon>Endopterygota</taxon>
        <taxon>Diptera</taxon>
        <taxon>Nematocera</taxon>
        <taxon>Psychodoidea</taxon>
        <taxon>Psychodidae</taxon>
        <taxon>Phlebotomus</taxon>
        <taxon>Phlebotomus</taxon>
    </lineage>
</organism>
<sequence length="336" mass="38105">MFLKFCIIAFAVCLSISLSEGAPRSGTTINFAIIADLDKKSISKKNDNNYKSIVKLGELYKVADKYSFSMKDEHHEVFTKYAYKGRGAELSEFLVYKWKLYTFDDKSGIVFKLKNNADLVPWVILANGDGDQVDGFKAEWATTKGDKMYVGSTGISWSDSTGKLNSNSLWIKEIDQDGKVLSLNWKQYYDKMKSVMKIPNGFIWHEAVNWSKLKNQWVLLPRKCSELPFDTNTEETIGCNKIIIASENFQIVRSIRIKGKSIDPAAGFSSFKFLPESDDQILIALKTIEKNGKTATYLTVIDITGRVLMPDKIINEDKFEGIVLLKNTEGFLKRKE</sequence>
<dbReference type="Gene3D" id="2.120.10.100">
    <property type="entry name" value="Apyrase"/>
    <property type="match status" value="1"/>
</dbReference>
<feature type="chain" id="PRO_5004165329" description="Apyrase" evidence="19">
    <location>
        <begin position="22"/>
        <end position="336"/>
    </location>
</feature>
<evidence type="ECO:0000256" key="4">
    <source>
        <dbReference type="ARBA" id="ARBA00022442"/>
    </source>
</evidence>
<keyword evidence="10" id="KW-0378">Hydrolase</keyword>
<evidence type="ECO:0000256" key="16">
    <source>
        <dbReference type="ARBA" id="ARBA00047297"/>
    </source>
</evidence>
<keyword evidence="13" id="KW-0325">Glycoprotein</keyword>
<dbReference type="GO" id="GO:0005509">
    <property type="term" value="F:calcium ion binding"/>
    <property type="evidence" value="ECO:0007669"/>
    <property type="project" value="InterPro"/>
</dbReference>
<evidence type="ECO:0000256" key="15">
    <source>
        <dbReference type="ARBA" id="ARBA00025738"/>
    </source>
</evidence>
<dbReference type="InterPro" id="IPR009283">
    <property type="entry name" value="Apyrase"/>
</dbReference>
<name>Q06K73_PHLDU</name>
<evidence type="ECO:0000256" key="2">
    <source>
        <dbReference type="ARBA" id="ARBA00004613"/>
    </source>
</evidence>
<dbReference type="AlphaFoldDB" id="Q06K73"/>
<dbReference type="EC" id="3.6.1.5" evidence="3"/>
<dbReference type="EMBL" id="DQ834335">
    <property type="protein sequence ID" value="ABI20151.1"/>
    <property type="molecule type" value="mRNA"/>
</dbReference>
<feature type="binding site" evidence="18">
    <location>
        <position position="92"/>
    </location>
    <ligand>
        <name>Ca(2+)</name>
        <dbReference type="ChEBI" id="CHEBI:29108"/>
    </ligand>
</feature>
<comment type="catalytic activity">
    <reaction evidence="16">
        <text>a ribonucleoside 5'-triphosphate + 2 H2O = a ribonucleoside 5'-phosphate + 2 phosphate + 2 H(+)</text>
        <dbReference type="Rhea" id="RHEA:36795"/>
        <dbReference type="ChEBI" id="CHEBI:15377"/>
        <dbReference type="ChEBI" id="CHEBI:15378"/>
        <dbReference type="ChEBI" id="CHEBI:43474"/>
        <dbReference type="ChEBI" id="CHEBI:58043"/>
        <dbReference type="ChEBI" id="CHEBI:61557"/>
        <dbReference type="EC" id="3.6.1.5"/>
    </reaction>
    <physiologicalReaction direction="left-to-right" evidence="16">
        <dbReference type="Rhea" id="RHEA:36796"/>
    </physiologicalReaction>
</comment>
<feature type="binding site" evidence="18">
    <location>
        <position position="91"/>
    </location>
    <ligand>
        <name>Ca(2+)</name>
        <dbReference type="ChEBI" id="CHEBI:29108"/>
    </ligand>
</feature>
<dbReference type="FunFam" id="2.120.10.100:FF:000001">
    <property type="entry name" value="Soluble calcium-activated nucleotidase 1"/>
    <property type="match status" value="1"/>
</dbReference>
<gene>
    <name evidence="20" type="primary">M38</name>
</gene>
<keyword evidence="14" id="KW-1199">Hemostasis impairing toxin</keyword>
<dbReference type="PANTHER" id="PTHR13023:SF3">
    <property type="entry name" value="SOLUBLE CALCIUM-ACTIVATED NUCLEOTIDASE 1"/>
    <property type="match status" value="1"/>
</dbReference>